<dbReference type="Gene3D" id="3.30.1340.10">
    <property type="entry name" value="HPr-like"/>
    <property type="match status" value="2"/>
</dbReference>
<evidence type="ECO:0000256" key="6">
    <source>
        <dbReference type="ARBA" id="ARBA00022553"/>
    </source>
</evidence>
<evidence type="ECO:0000256" key="1">
    <source>
        <dbReference type="ARBA" id="ARBA00003136"/>
    </source>
</evidence>
<dbReference type="EMBL" id="JAPHVQ010000005">
    <property type="protein sequence ID" value="MDE8034880.1"/>
    <property type="molecule type" value="Genomic_DNA"/>
</dbReference>
<comment type="subcellular location">
    <subcellularLocation>
        <location evidence="2">Cytoplasm</location>
    </subcellularLocation>
</comment>
<dbReference type="FunFam" id="3.40.930.10:FF:000006">
    <property type="entry name" value="Fructose-specific PTS system IIA component"/>
    <property type="match status" value="1"/>
</dbReference>
<dbReference type="PANTHER" id="PTHR30181">
    <property type="entry name" value="MANNITOL PERMEASE IIC COMPONENT"/>
    <property type="match status" value="1"/>
</dbReference>
<reference evidence="13" key="1">
    <citation type="submission" date="2022-11" db="EMBL/GenBank/DDBJ databases">
        <authorList>
            <person name="Kamali M."/>
            <person name="Peak L."/>
            <person name="Go Y.Y."/>
            <person name="Balasuriya U.B.R."/>
            <person name="Carossino M."/>
        </authorList>
    </citation>
    <scope>NUCLEOTIDE SEQUENCE</scope>
    <source>
        <strain evidence="13">4524</strain>
    </source>
</reference>
<dbReference type="InterPro" id="IPR001020">
    <property type="entry name" value="PTS_HPr_His_P_site"/>
</dbReference>
<evidence type="ECO:0000256" key="4">
    <source>
        <dbReference type="ARBA" id="ARBA00022448"/>
    </source>
</evidence>
<dbReference type="GO" id="GO:0009401">
    <property type="term" value="P:phosphoenolpyruvate-dependent sugar phosphotransferase system"/>
    <property type="evidence" value="ECO:0007669"/>
    <property type="project" value="UniProtKB-KW"/>
</dbReference>
<dbReference type="GO" id="GO:0005737">
    <property type="term" value="C:cytoplasm"/>
    <property type="evidence" value="ECO:0007669"/>
    <property type="project" value="UniProtKB-SubCell"/>
</dbReference>
<reference evidence="13" key="2">
    <citation type="journal article" date="2023" name="Pathogens">
        <title>Pathological Features and Genomic Characterization of an Actinobacillus equuli subsp. equuli Bearing Unique Virulence-Associated Genes from an Adult Horse with Pleuropneumonia.</title>
        <authorList>
            <person name="Kamali M."/>
            <person name="Carossino M."/>
            <person name="Del Piero F."/>
            <person name="Peak L."/>
            <person name="Mitchell M.S."/>
            <person name="Willette J."/>
            <person name="Baker R."/>
            <person name="Li F."/>
            <person name="Kenez A."/>
            <person name="Balasuriya U.B.R."/>
            <person name="Go Y.Y."/>
        </authorList>
    </citation>
    <scope>NUCLEOTIDE SEQUENCE</scope>
    <source>
        <strain evidence="13">4524</strain>
    </source>
</reference>
<dbReference type="InterPro" id="IPR002178">
    <property type="entry name" value="PTS_EIIA_type-2_dom"/>
</dbReference>
<dbReference type="PANTHER" id="PTHR30181:SF3">
    <property type="entry name" value="MULTIPHOSPHORYL TRANSFER PROTEIN"/>
    <property type="match status" value="1"/>
</dbReference>
<proteinExistence type="predicted"/>
<evidence type="ECO:0000313" key="13">
    <source>
        <dbReference type="EMBL" id="MDE8034880.1"/>
    </source>
</evidence>
<evidence type="ECO:0000256" key="10">
    <source>
        <dbReference type="ARBA" id="ARBA00022777"/>
    </source>
</evidence>
<dbReference type="CDD" id="cd00211">
    <property type="entry name" value="PTS_IIA_fru"/>
    <property type="match status" value="1"/>
</dbReference>
<comment type="caution">
    <text evidence="13">The sequence shown here is derived from an EMBL/GenBank/DDBJ whole genome shotgun (WGS) entry which is preliminary data.</text>
</comment>
<dbReference type="CDD" id="cd00367">
    <property type="entry name" value="PTS-HPr_like"/>
    <property type="match status" value="2"/>
</dbReference>
<dbReference type="NCBIfam" id="NF008319">
    <property type="entry name" value="PRK11109.1"/>
    <property type="match status" value="1"/>
</dbReference>
<keyword evidence="7" id="KW-0762">Sugar transport</keyword>
<comment type="function">
    <text evidence="1">The phosphoenolpyruvate-dependent sugar phosphotransferase system (sugar PTS), a major carbohydrate active transport system, catalyzes the phosphorylation of incoming sugar substrates concomitantly with their translocation across the cell membrane. The enzyme II FruAB PTS system is involved in fructose transport.</text>
</comment>
<feature type="domain" description="HPr" evidence="12">
    <location>
        <begin position="412"/>
        <end position="501"/>
    </location>
</feature>
<dbReference type="PROSITE" id="PS51350">
    <property type="entry name" value="PTS_HPR_DOM"/>
    <property type="match status" value="2"/>
</dbReference>
<dbReference type="PROSITE" id="PS00372">
    <property type="entry name" value="PTS_EIIA_TYPE_2_HIS"/>
    <property type="match status" value="1"/>
</dbReference>
<protein>
    <recommendedName>
        <fullName evidence="3">Multiphosphoryl transfer protein</fullName>
    </recommendedName>
</protein>
<dbReference type="NCBIfam" id="TIGR01003">
    <property type="entry name" value="PTS_HPr_family"/>
    <property type="match status" value="2"/>
</dbReference>
<dbReference type="InterPro" id="IPR035895">
    <property type="entry name" value="HPr-like_sf"/>
</dbReference>
<dbReference type="Gene3D" id="3.40.930.10">
    <property type="entry name" value="Mannitol-specific EII, Chain A"/>
    <property type="match status" value="1"/>
</dbReference>
<accession>A0A9X4G579</accession>
<keyword evidence="4" id="KW-0813">Transport</keyword>
<keyword evidence="10" id="KW-0418">Kinase</keyword>
<feature type="domain" description="PTS EIIA type-2" evidence="11">
    <location>
        <begin position="2"/>
        <end position="142"/>
    </location>
</feature>
<dbReference type="PIRSF" id="PIRSF000690">
    <property type="entry name" value="Fruc_PTS_diPryltransf"/>
    <property type="match status" value="1"/>
</dbReference>
<dbReference type="GO" id="GO:0016301">
    <property type="term" value="F:kinase activity"/>
    <property type="evidence" value="ECO:0007669"/>
    <property type="project" value="UniProtKB-KW"/>
</dbReference>
<organism evidence="13 14">
    <name type="scientific">Actinobacillus equuli subsp. equuli</name>
    <dbReference type="NCBI Taxonomy" id="202947"/>
    <lineage>
        <taxon>Bacteria</taxon>
        <taxon>Pseudomonadati</taxon>
        <taxon>Pseudomonadota</taxon>
        <taxon>Gammaproteobacteria</taxon>
        <taxon>Pasteurellales</taxon>
        <taxon>Pasteurellaceae</taxon>
        <taxon>Actinobacillus</taxon>
    </lineage>
</organism>
<dbReference type="SUPFAM" id="SSF55594">
    <property type="entry name" value="HPr-like"/>
    <property type="match status" value="2"/>
</dbReference>
<dbReference type="InterPro" id="IPR016258">
    <property type="entry name" value="FruB"/>
</dbReference>
<name>A0A9X4G579_ACTEU</name>
<evidence type="ECO:0000259" key="12">
    <source>
        <dbReference type="PROSITE" id="PS51350"/>
    </source>
</evidence>
<dbReference type="InterPro" id="IPR050893">
    <property type="entry name" value="Sugar_PTS"/>
</dbReference>
<dbReference type="Pfam" id="PF00359">
    <property type="entry name" value="PTS_EIIA_2"/>
    <property type="match status" value="1"/>
</dbReference>
<dbReference type="InterPro" id="IPR002114">
    <property type="entry name" value="PTS_HPr_Ser_P_site"/>
</dbReference>
<dbReference type="GO" id="GO:0090563">
    <property type="term" value="F:protein-phosphocysteine-sugar phosphotransferase activity"/>
    <property type="evidence" value="ECO:0007669"/>
    <property type="project" value="TreeGrafter"/>
</dbReference>
<dbReference type="NCBIfam" id="NF010351">
    <property type="entry name" value="PRK13779.1"/>
    <property type="match status" value="1"/>
</dbReference>
<dbReference type="Proteomes" id="UP001142444">
    <property type="component" value="Unassembled WGS sequence"/>
</dbReference>
<keyword evidence="5" id="KW-0963">Cytoplasm</keyword>
<dbReference type="AlphaFoldDB" id="A0A9X4G579"/>
<dbReference type="Pfam" id="PF00381">
    <property type="entry name" value="PTS-HPr"/>
    <property type="match status" value="2"/>
</dbReference>
<dbReference type="InterPro" id="IPR016152">
    <property type="entry name" value="PTrfase/Anion_transptr"/>
</dbReference>
<evidence type="ECO:0000256" key="3">
    <source>
        <dbReference type="ARBA" id="ARBA00015565"/>
    </source>
</evidence>
<feature type="domain" description="HPr" evidence="12">
    <location>
        <begin position="283"/>
        <end position="373"/>
    </location>
</feature>
<evidence type="ECO:0000256" key="7">
    <source>
        <dbReference type="ARBA" id="ARBA00022597"/>
    </source>
</evidence>
<keyword evidence="9" id="KW-0598">Phosphotransferase system</keyword>
<sequence>MLNLSAQNIRLNGTASNKEEAIKLVAAGLVANGNVAEGYEAGMLARETQTSTFLGNGIAIPHGTLDTRHLVQNTGVQIYQFPQGVEWGEGNKAYVVIGIAAKSDEHLALLRQLTGVLSDEEAAATLAKTQDVEEFAAVLSGKKSLPVISEETISLNIDSASLITLSAINAAKLQEKGYVTQAFISNVVASSPLNLGNNLFVTDSANGNQANGFAVARNQQGQTLVTIAAADNTLSALIARLLNTDIRKQLTTASAAQIVALFGVNENAVSAVSSTVTEQTSQQVIGTFTVRNDNGLHARPSAVLVQTLKPFAAKVTVENLDRGTAPANAKSTMKVVALGASQAHRLRFVAEGEDAQQAIEALAKAFVEGLGESVSFVPAVEDTLEGVAQPQAIESAKNSANPTASEQPAAGQVIGTFTVRNDNGLHARPSAVLVNEVKKYNATIVVQNLDRDSQLVSAKSLMKIVALGVVKGHRLRFVATGDDAQKAIDGIGAAIAAGLGE</sequence>
<dbReference type="PROSITE" id="PS00589">
    <property type="entry name" value="PTS_HPR_SER"/>
    <property type="match status" value="1"/>
</dbReference>
<evidence type="ECO:0000256" key="8">
    <source>
        <dbReference type="ARBA" id="ARBA00022679"/>
    </source>
</evidence>
<evidence type="ECO:0000256" key="2">
    <source>
        <dbReference type="ARBA" id="ARBA00004496"/>
    </source>
</evidence>
<dbReference type="PROSITE" id="PS51094">
    <property type="entry name" value="PTS_EIIA_TYPE_2"/>
    <property type="match status" value="1"/>
</dbReference>
<dbReference type="RefSeq" id="WP_275217937.1">
    <property type="nucleotide sequence ID" value="NZ_JAPHVQ010000005.1"/>
</dbReference>
<keyword evidence="6" id="KW-0597">Phosphoprotein</keyword>
<dbReference type="InterPro" id="IPR000032">
    <property type="entry name" value="HPr-like"/>
</dbReference>
<keyword evidence="8" id="KW-0808">Transferase</keyword>
<evidence type="ECO:0000256" key="9">
    <source>
        <dbReference type="ARBA" id="ARBA00022683"/>
    </source>
</evidence>
<gene>
    <name evidence="13" type="primary">fruB</name>
    <name evidence="13" type="ORF">OQ257_06840</name>
</gene>
<dbReference type="SUPFAM" id="SSF55804">
    <property type="entry name" value="Phoshotransferase/anion transport protein"/>
    <property type="match status" value="2"/>
</dbReference>
<evidence type="ECO:0000256" key="5">
    <source>
        <dbReference type="ARBA" id="ARBA00022490"/>
    </source>
</evidence>
<evidence type="ECO:0000259" key="11">
    <source>
        <dbReference type="PROSITE" id="PS51094"/>
    </source>
</evidence>
<dbReference type="PRINTS" id="PR00107">
    <property type="entry name" value="PHOSPHOCPHPR"/>
</dbReference>
<evidence type="ECO:0000313" key="14">
    <source>
        <dbReference type="Proteomes" id="UP001142444"/>
    </source>
</evidence>
<dbReference type="PROSITE" id="PS00369">
    <property type="entry name" value="PTS_HPR_HIS"/>
    <property type="match status" value="2"/>
</dbReference>
<dbReference type="GO" id="GO:0005886">
    <property type="term" value="C:plasma membrane"/>
    <property type="evidence" value="ECO:0007669"/>
    <property type="project" value="TreeGrafter"/>
</dbReference>
<keyword evidence="14" id="KW-1185">Reference proteome</keyword>